<evidence type="ECO:0000313" key="1">
    <source>
        <dbReference type="EMBL" id="QHU19290.1"/>
    </source>
</evidence>
<organism evidence="1">
    <name type="scientific">viral metagenome</name>
    <dbReference type="NCBI Taxonomy" id="1070528"/>
    <lineage>
        <taxon>unclassified sequences</taxon>
        <taxon>metagenomes</taxon>
        <taxon>organismal metagenomes</taxon>
    </lineage>
</organism>
<dbReference type="AlphaFoldDB" id="A0A6C0KRD2"/>
<reference evidence="1" key="1">
    <citation type="journal article" date="2020" name="Nature">
        <title>Giant virus diversity and host interactions through global metagenomics.</title>
        <authorList>
            <person name="Schulz F."/>
            <person name="Roux S."/>
            <person name="Paez-Espino D."/>
            <person name="Jungbluth S."/>
            <person name="Walsh D.A."/>
            <person name="Denef V.J."/>
            <person name="McMahon K.D."/>
            <person name="Konstantinidis K.T."/>
            <person name="Eloe-Fadrosh E.A."/>
            <person name="Kyrpides N.C."/>
            <person name="Woyke T."/>
        </authorList>
    </citation>
    <scope>NUCLEOTIDE SEQUENCE</scope>
    <source>
        <strain evidence="1">GVMAG-S-3300013014-104</strain>
    </source>
</reference>
<protein>
    <submittedName>
        <fullName evidence="1">Uncharacterized protein</fullName>
    </submittedName>
</protein>
<proteinExistence type="predicted"/>
<name>A0A6C0KRD2_9ZZZZ</name>
<dbReference type="EMBL" id="MN740947">
    <property type="protein sequence ID" value="QHU19290.1"/>
    <property type="molecule type" value="Genomic_DNA"/>
</dbReference>
<sequence length="55" mass="6275">MPTFSFRVRQGNKPWVNDGKYPSRVQQINLAYTGVNRFSKRSINAKTTNSGKSLQ</sequence>
<accession>A0A6C0KRD2</accession>